<proteinExistence type="predicted"/>
<dbReference type="NCBIfam" id="TIGR04294">
    <property type="entry name" value="pre_pil_HX9DG"/>
    <property type="match status" value="1"/>
</dbReference>
<dbReference type="KEGG" id="agv:OJF2_27660"/>
<feature type="domain" description="DUF1559" evidence="1">
    <location>
        <begin position="38"/>
        <end position="330"/>
    </location>
</feature>
<dbReference type="OrthoDB" id="265681at2"/>
<dbReference type="NCBIfam" id="TIGR02532">
    <property type="entry name" value="IV_pilin_GFxxxE"/>
    <property type="match status" value="1"/>
</dbReference>
<protein>
    <submittedName>
        <fullName evidence="2">Type II secretion system protein G</fullName>
    </submittedName>
</protein>
<evidence type="ECO:0000313" key="3">
    <source>
        <dbReference type="Proteomes" id="UP000324233"/>
    </source>
</evidence>
<dbReference type="Proteomes" id="UP000324233">
    <property type="component" value="Chromosome"/>
</dbReference>
<dbReference type="InterPro" id="IPR027558">
    <property type="entry name" value="Pre_pil_HX9DG_C"/>
</dbReference>
<dbReference type="PANTHER" id="PTHR30093:SF2">
    <property type="entry name" value="TYPE II SECRETION SYSTEM PROTEIN H"/>
    <property type="match status" value="1"/>
</dbReference>
<dbReference type="PANTHER" id="PTHR30093">
    <property type="entry name" value="GENERAL SECRETION PATHWAY PROTEIN G"/>
    <property type="match status" value="1"/>
</dbReference>
<accession>A0A5B9W285</accession>
<dbReference type="SUPFAM" id="SSF54523">
    <property type="entry name" value="Pili subunits"/>
    <property type="match status" value="1"/>
</dbReference>
<dbReference type="Pfam" id="PF07963">
    <property type="entry name" value="N_methyl"/>
    <property type="match status" value="1"/>
</dbReference>
<dbReference type="InterPro" id="IPR045584">
    <property type="entry name" value="Pilin-like"/>
</dbReference>
<organism evidence="2 3">
    <name type="scientific">Aquisphaera giovannonii</name>
    <dbReference type="NCBI Taxonomy" id="406548"/>
    <lineage>
        <taxon>Bacteria</taxon>
        <taxon>Pseudomonadati</taxon>
        <taxon>Planctomycetota</taxon>
        <taxon>Planctomycetia</taxon>
        <taxon>Isosphaerales</taxon>
        <taxon>Isosphaeraceae</taxon>
        <taxon>Aquisphaera</taxon>
    </lineage>
</organism>
<sequence>MHERRPTAASRPGFTLIELLVVIAIIAVLIALLLPAVQSAREAARRSQCTNNLKQLGLALANYESANGSFPMAFFWQWCEAGGTCAGSIGNGYGPMVALLPYYEQGALWNSYNTSVEAFGDVNSTIDGTGVATIWCPSDGSIQGYRSTYAPSEIYNNLPHPMCYSNYRGNWGSWTGSPTGTWPGGTADAAHRAAALKQFNGVFVSNGYGAAGSALLPTYAGVVRAPVRIAAVTDGTSNTAAFSEIAHGLLSKNDYSPHGSFEDWQWWTSGNLGDTSYAHYWPVNPQKKTLNVATVDQGGAFVNGASSFHPGGINVAFVDGSVRFIKDSIDTWQLVPATGYPVGATRDQSVWVPGTGMKVGVWQAIGTVNGGEVVSADAY</sequence>
<dbReference type="InterPro" id="IPR011453">
    <property type="entry name" value="DUF1559"/>
</dbReference>
<gene>
    <name evidence="2" type="primary">xcpT_5</name>
    <name evidence="2" type="ORF">OJF2_27660</name>
</gene>
<evidence type="ECO:0000259" key="1">
    <source>
        <dbReference type="Pfam" id="PF07596"/>
    </source>
</evidence>
<dbReference type="Gene3D" id="3.30.700.10">
    <property type="entry name" value="Glycoprotein, Type 4 Pilin"/>
    <property type="match status" value="1"/>
</dbReference>
<dbReference type="RefSeq" id="WP_148594184.1">
    <property type="nucleotide sequence ID" value="NZ_CP042997.1"/>
</dbReference>
<keyword evidence="3" id="KW-1185">Reference proteome</keyword>
<dbReference type="EMBL" id="CP042997">
    <property type="protein sequence ID" value="QEH34231.1"/>
    <property type="molecule type" value="Genomic_DNA"/>
</dbReference>
<evidence type="ECO:0000313" key="2">
    <source>
        <dbReference type="EMBL" id="QEH34231.1"/>
    </source>
</evidence>
<name>A0A5B9W285_9BACT</name>
<reference evidence="2 3" key="1">
    <citation type="submission" date="2019-08" db="EMBL/GenBank/DDBJ databases">
        <title>Deep-cultivation of Planctomycetes and their phenomic and genomic characterization uncovers novel biology.</title>
        <authorList>
            <person name="Wiegand S."/>
            <person name="Jogler M."/>
            <person name="Boedeker C."/>
            <person name="Pinto D."/>
            <person name="Vollmers J."/>
            <person name="Rivas-Marin E."/>
            <person name="Kohn T."/>
            <person name="Peeters S.H."/>
            <person name="Heuer A."/>
            <person name="Rast P."/>
            <person name="Oberbeckmann S."/>
            <person name="Bunk B."/>
            <person name="Jeske O."/>
            <person name="Meyerdierks A."/>
            <person name="Storesund J.E."/>
            <person name="Kallscheuer N."/>
            <person name="Luecker S."/>
            <person name="Lage O.M."/>
            <person name="Pohl T."/>
            <person name="Merkel B.J."/>
            <person name="Hornburger P."/>
            <person name="Mueller R.-W."/>
            <person name="Bruemmer F."/>
            <person name="Labrenz M."/>
            <person name="Spormann A.M."/>
            <person name="Op den Camp H."/>
            <person name="Overmann J."/>
            <person name="Amann R."/>
            <person name="Jetten M.S.M."/>
            <person name="Mascher T."/>
            <person name="Medema M.H."/>
            <person name="Devos D.P."/>
            <person name="Kaster A.-K."/>
            <person name="Ovreas L."/>
            <person name="Rohde M."/>
            <person name="Galperin M.Y."/>
            <person name="Jogler C."/>
        </authorList>
    </citation>
    <scope>NUCLEOTIDE SEQUENCE [LARGE SCALE GENOMIC DNA]</scope>
    <source>
        <strain evidence="2 3">OJF2</strain>
    </source>
</reference>
<dbReference type="Pfam" id="PF07596">
    <property type="entry name" value="SBP_bac_10"/>
    <property type="match status" value="1"/>
</dbReference>
<dbReference type="AlphaFoldDB" id="A0A5B9W285"/>
<dbReference type="InterPro" id="IPR012902">
    <property type="entry name" value="N_methyl_site"/>
</dbReference>